<gene>
    <name evidence="1" type="ORF">S12H4_31852</name>
</gene>
<proteinExistence type="predicted"/>
<sequence>AIMTCLRGGIEAIERRFSGTGGQEIEFRL</sequence>
<accession>X1T6F3</accession>
<name>X1T6F3_9ZZZZ</name>
<organism evidence="1">
    <name type="scientific">marine sediment metagenome</name>
    <dbReference type="NCBI Taxonomy" id="412755"/>
    <lineage>
        <taxon>unclassified sequences</taxon>
        <taxon>metagenomes</taxon>
        <taxon>ecological metagenomes</taxon>
    </lineage>
</organism>
<dbReference type="EMBL" id="BARW01018629">
    <property type="protein sequence ID" value="GAJ00933.1"/>
    <property type="molecule type" value="Genomic_DNA"/>
</dbReference>
<protein>
    <submittedName>
        <fullName evidence="1">Uncharacterized protein</fullName>
    </submittedName>
</protein>
<feature type="non-terminal residue" evidence="1">
    <location>
        <position position="1"/>
    </location>
</feature>
<reference evidence="1" key="1">
    <citation type="journal article" date="2014" name="Front. Microbiol.">
        <title>High frequency of phylogenetically diverse reductive dehalogenase-homologous genes in deep subseafloor sedimentary metagenomes.</title>
        <authorList>
            <person name="Kawai M."/>
            <person name="Futagami T."/>
            <person name="Toyoda A."/>
            <person name="Takaki Y."/>
            <person name="Nishi S."/>
            <person name="Hori S."/>
            <person name="Arai W."/>
            <person name="Tsubouchi T."/>
            <person name="Morono Y."/>
            <person name="Uchiyama I."/>
            <person name="Ito T."/>
            <person name="Fujiyama A."/>
            <person name="Inagaki F."/>
            <person name="Takami H."/>
        </authorList>
    </citation>
    <scope>NUCLEOTIDE SEQUENCE</scope>
    <source>
        <strain evidence="1">Expedition CK06-06</strain>
    </source>
</reference>
<comment type="caution">
    <text evidence="1">The sequence shown here is derived from an EMBL/GenBank/DDBJ whole genome shotgun (WGS) entry which is preliminary data.</text>
</comment>
<evidence type="ECO:0000313" key="1">
    <source>
        <dbReference type="EMBL" id="GAJ00933.1"/>
    </source>
</evidence>
<dbReference type="AlphaFoldDB" id="X1T6F3"/>